<dbReference type="PANTHER" id="PTHR14969">
    <property type="entry name" value="SPHINGOSINE-1-PHOSPHATE PHOSPHOHYDROLASE"/>
    <property type="match status" value="1"/>
</dbReference>
<dbReference type="Pfam" id="PF01569">
    <property type="entry name" value="PAP2"/>
    <property type="match status" value="1"/>
</dbReference>
<dbReference type="InterPro" id="IPR000326">
    <property type="entry name" value="PAP2/HPO"/>
</dbReference>
<evidence type="ECO:0000313" key="4">
    <source>
        <dbReference type="Proteomes" id="UP000034175"/>
    </source>
</evidence>
<feature type="transmembrane region" description="Helical" evidence="1">
    <location>
        <begin position="151"/>
        <end position="171"/>
    </location>
</feature>
<keyword evidence="1" id="KW-0472">Membrane</keyword>
<evidence type="ECO:0000313" key="3">
    <source>
        <dbReference type="EMBL" id="KKU27300.1"/>
    </source>
</evidence>
<name>A0A0G1S269_9BACT</name>
<dbReference type="Gene3D" id="1.20.144.10">
    <property type="entry name" value="Phosphatidic acid phosphatase type 2/haloperoxidase"/>
    <property type="match status" value="1"/>
</dbReference>
<keyword evidence="1" id="KW-1133">Transmembrane helix</keyword>
<dbReference type="AlphaFoldDB" id="A0A0G1S269"/>
<dbReference type="EMBL" id="LCMA01000001">
    <property type="protein sequence ID" value="KKU27300.1"/>
    <property type="molecule type" value="Genomic_DNA"/>
</dbReference>
<accession>A0A0G1S269</accession>
<feature type="transmembrane region" description="Helical" evidence="1">
    <location>
        <begin position="54"/>
        <end position="80"/>
    </location>
</feature>
<dbReference type="PATRIC" id="fig|1619042.3.peg.25"/>
<reference evidence="3 4" key="1">
    <citation type="journal article" date="2015" name="Nature">
        <title>rRNA introns, odd ribosomes, and small enigmatic genomes across a large radiation of phyla.</title>
        <authorList>
            <person name="Brown C.T."/>
            <person name="Hug L.A."/>
            <person name="Thomas B.C."/>
            <person name="Sharon I."/>
            <person name="Castelle C.J."/>
            <person name="Singh A."/>
            <person name="Wilkins M.J."/>
            <person name="Williams K.H."/>
            <person name="Banfield J.F."/>
        </authorList>
    </citation>
    <scope>NUCLEOTIDE SEQUENCE [LARGE SCALE GENOMIC DNA]</scope>
</reference>
<dbReference type="Proteomes" id="UP000034175">
    <property type="component" value="Unassembled WGS sequence"/>
</dbReference>
<comment type="caution">
    <text evidence="3">The sequence shown here is derived from an EMBL/GenBank/DDBJ whole genome shotgun (WGS) entry which is preliminary data.</text>
</comment>
<feature type="transmembrane region" description="Helical" evidence="1">
    <location>
        <begin position="20"/>
        <end position="42"/>
    </location>
</feature>
<keyword evidence="1" id="KW-0812">Transmembrane</keyword>
<evidence type="ECO:0000256" key="1">
    <source>
        <dbReference type="SAM" id="Phobius"/>
    </source>
</evidence>
<evidence type="ECO:0000259" key="2">
    <source>
        <dbReference type="SMART" id="SM00014"/>
    </source>
</evidence>
<dbReference type="SUPFAM" id="SSF48317">
    <property type="entry name" value="Acid phosphatase/Vanadium-dependent haloperoxidase"/>
    <property type="match status" value="1"/>
</dbReference>
<sequence length="178" mass="19971">MSLNTSLFFKINRLVGKNRWLDAFGRAGAEWVVVAMLGWYVASDFIANLPGKRAVFWPLAFLAMGWTVGWFVSLLIGLAVREPRPHITHPESNLLFTPLMSWKSFPSDHSMSAFVMFFLAAIFQIPAYWALLPLALWVGWGRVYAGVHYPIDVLGGLAVAFLSGALCYYLLTQITQIL</sequence>
<feature type="transmembrane region" description="Helical" evidence="1">
    <location>
        <begin position="111"/>
        <end position="131"/>
    </location>
</feature>
<protein>
    <submittedName>
        <fullName evidence="3">Phosphoesterase, PA-phosphatase related protein</fullName>
    </submittedName>
</protein>
<dbReference type="SMART" id="SM00014">
    <property type="entry name" value="acidPPc"/>
    <property type="match status" value="1"/>
</dbReference>
<proteinExistence type="predicted"/>
<dbReference type="InterPro" id="IPR036938">
    <property type="entry name" value="PAP2/HPO_sf"/>
</dbReference>
<gene>
    <name evidence="3" type="ORF">UX39_C0001G0020</name>
</gene>
<organism evidence="3 4">
    <name type="scientific">Candidatus Magasanikbacteria bacterium GW2011_GWA2_46_17</name>
    <dbReference type="NCBI Taxonomy" id="1619042"/>
    <lineage>
        <taxon>Bacteria</taxon>
        <taxon>Candidatus Magasanikiibacteriota</taxon>
    </lineage>
</organism>
<feature type="domain" description="Phosphatidic acid phosphatase type 2/haloperoxidase" evidence="2">
    <location>
        <begin position="59"/>
        <end position="168"/>
    </location>
</feature>
<dbReference type="PANTHER" id="PTHR14969:SF58">
    <property type="entry name" value="UNDECAPRENYL-DIPHOSPHATASE BCRC"/>
    <property type="match status" value="1"/>
</dbReference>